<accession>A0ABD1LTQ2</accession>
<sequence length="53" mass="5980">MEISGLEIGWGQANRRVNRRKINIVTVRATVTLTVAKLARDGQLCDGYHQTIR</sequence>
<evidence type="ECO:0000313" key="2">
    <source>
        <dbReference type="Proteomes" id="UP001603857"/>
    </source>
</evidence>
<organism evidence="1 2">
    <name type="scientific">Flemingia macrophylla</name>
    <dbReference type="NCBI Taxonomy" id="520843"/>
    <lineage>
        <taxon>Eukaryota</taxon>
        <taxon>Viridiplantae</taxon>
        <taxon>Streptophyta</taxon>
        <taxon>Embryophyta</taxon>
        <taxon>Tracheophyta</taxon>
        <taxon>Spermatophyta</taxon>
        <taxon>Magnoliopsida</taxon>
        <taxon>eudicotyledons</taxon>
        <taxon>Gunneridae</taxon>
        <taxon>Pentapetalae</taxon>
        <taxon>rosids</taxon>
        <taxon>fabids</taxon>
        <taxon>Fabales</taxon>
        <taxon>Fabaceae</taxon>
        <taxon>Papilionoideae</taxon>
        <taxon>50 kb inversion clade</taxon>
        <taxon>NPAAA clade</taxon>
        <taxon>indigoferoid/millettioid clade</taxon>
        <taxon>Phaseoleae</taxon>
        <taxon>Flemingia</taxon>
    </lineage>
</organism>
<reference evidence="1 2" key="1">
    <citation type="submission" date="2024-08" db="EMBL/GenBank/DDBJ databases">
        <title>Insights into the chromosomal genome structure of Flemingia macrophylla.</title>
        <authorList>
            <person name="Ding Y."/>
            <person name="Zhao Y."/>
            <person name="Bi W."/>
            <person name="Wu M."/>
            <person name="Zhao G."/>
            <person name="Gong Y."/>
            <person name="Li W."/>
            <person name="Zhang P."/>
        </authorList>
    </citation>
    <scope>NUCLEOTIDE SEQUENCE [LARGE SCALE GENOMIC DNA]</scope>
    <source>
        <strain evidence="1">DYQJB</strain>
        <tissue evidence="1">Leaf</tissue>
    </source>
</reference>
<comment type="caution">
    <text evidence="1">The sequence shown here is derived from an EMBL/GenBank/DDBJ whole genome shotgun (WGS) entry which is preliminary data.</text>
</comment>
<dbReference type="EMBL" id="JBGMDY010000007">
    <property type="protein sequence ID" value="KAL2326875.1"/>
    <property type="molecule type" value="Genomic_DNA"/>
</dbReference>
<keyword evidence="2" id="KW-1185">Reference proteome</keyword>
<proteinExistence type="predicted"/>
<protein>
    <submittedName>
        <fullName evidence="1">Uncharacterized protein</fullName>
    </submittedName>
</protein>
<name>A0ABD1LTQ2_9FABA</name>
<dbReference type="AlphaFoldDB" id="A0ABD1LTQ2"/>
<evidence type="ECO:0000313" key="1">
    <source>
        <dbReference type="EMBL" id="KAL2326875.1"/>
    </source>
</evidence>
<dbReference type="Proteomes" id="UP001603857">
    <property type="component" value="Unassembled WGS sequence"/>
</dbReference>
<gene>
    <name evidence="1" type="ORF">Fmac_020302</name>
</gene>